<gene>
    <name evidence="4" type="ORF">AMJ39_04895</name>
</gene>
<dbReference type="PANTHER" id="PTHR11835">
    <property type="entry name" value="DECARBOXYLATING DEHYDROGENASES-ISOCITRATE, ISOPROPYLMALATE, TARTRATE"/>
    <property type="match status" value="1"/>
</dbReference>
<dbReference type="SMART" id="SM01329">
    <property type="entry name" value="Iso_dh"/>
    <property type="match status" value="1"/>
</dbReference>
<dbReference type="EMBL" id="LIZS01000020">
    <property type="protein sequence ID" value="KPJ53411.1"/>
    <property type="molecule type" value="Genomic_DNA"/>
</dbReference>
<protein>
    <submittedName>
        <fullName evidence="4">3-isopropylmalate dehydrogenase</fullName>
    </submittedName>
</protein>
<dbReference type="Proteomes" id="UP000052008">
    <property type="component" value="Unassembled WGS sequence"/>
</dbReference>
<dbReference type="Gene3D" id="3.40.718.10">
    <property type="entry name" value="Isopropylmalate Dehydrogenase"/>
    <property type="match status" value="1"/>
</dbReference>
<dbReference type="GO" id="GO:0004449">
    <property type="term" value="F:isocitrate dehydrogenase (NAD+) activity"/>
    <property type="evidence" value="ECO:0007669"/>
    <property type="project" value="TreeGrafter"/>
</dbReference>
<dbReference type="InterPro" id="IPR019818">
    <property type="entry name" value="IsoCit/isopropylmalate_DH_CS"/>
</dbReference>
<dbReference type="GO" id="GO:0006102">
    <property type="term" value="P:isocitrate metabolic process"/>
    <property type="evidence" value="ECO:0007669"/>
    <property type="project" value="TreeGrafter"/>
</dbReference>
<name>A0A0S7WTP2_UNCT6</name>
<dbReference type="GO" id="GO:0051287">
    <property type="term" value="F:NAD binding"/>
    <property type="evidence" value="ECO:0007669"/>
    <property type="project" value="InterPro"/>
</dbReference>
<evidence type="ECO:0000313" key="4">
    <source>
        <dbReference type="EMBL" id="KPJ53411.1"/>
    </source>
</evidence>
<comment type="similarity">
    <text evidence="1">Belongs to the isocitrate and isopropylmalate dehydrogenases family.</text>
</comment>
<evidence type="ECO:0000313" key="5">
    <source>
        <dbReference type="Proteomes" id="UP000052008"/>
    </source>
</evidence>
<feature type="domain" description="Isopropylmalate dehydrogenase-like" evidence="3">
    <location>
        <begin position="1"/>
        <end position="338"/>
    </location>
</feature>
<dbReference type="InterPro" id="IPR024084">
    <property type="entry name" value="IsoPropMal-DH-like_dom"/>
</dbReference>
<reference evidence="4 5" key="1">
    <citation type="journal article" date="2015" name="Microbiome">
        <title>Genomic resolution of linkages in carbon, nitrogen, and sulfur cycling among widespread estuary sediment bacteria.</title>
        <authorList>
            <person name="Baker B.J."/>
            <person name="Lazar C.S."/>
            <person name="Teske A.P."/>
            <person name="Dick G.J."/>
        </authorList>
    </citation>
    <scope>NUCLEOTIDE SEQUENCE [LARGE SCALE GENOMIC DNA]</scope>
    <source>
        <strain evidence="4">DG_24</strain>
    </source>
</reference>
<evidence type="ECO:0000256" key="1">
    <source>
        <dbReference type="ARBA" id="ARBA00007769"/>
    </source>
</evidence>
<dbReference type="STRING" id="1703770.AMJ39_04895"/>
<dbReference type="GO" id="GO:0006099">
    <property type="term" value="P:tricarboxylic acid cycle"/>
    <property type="evidence" value="ECO:0007669"/>
    <property type="project" value="TreeGrafter"/>
</dbReference>
<evidence type="ECO:0000259" key="3">
    <source>
        <dbReference type="SMART" id="SM01329"/>
    </source>
</evidence>
<proteinExistence type="inferred from homology"/>
<evidence type="ECO:0000256" key="2">
    <source>
        <dbReference type="ARBA" id="ARBA00023002"/>
    </source>
</evidence>
<dbReference type="SUPFAM" id="SSF53659">
    <property type="entry name" value="Isocitrate/Isopropylmalate dehydrogenase-like"/>
    <property type="match status" value="1"/>
</dbReference>
<sequence>MPGDGIGHDVLEAAKIVLDAIELDAEYVPAEVGWTCWEKYRDALPPGTIEILKECDCGLFGAITSRPNVPGYRSPIVRMRILFDLYVNLRPCKAFPGNPLNYRDDIDLVIFRENTEGLYSGIEYRPIPDEIMKLPGMRQVDPNEAAISIRLFTKKGCRRIVKAAFEYAKKHGRKKVTAVHKANVVRETCGMFLEEAREVAAEYPDIAFEEQNVDAVAMWLIKNPQDYDILVTTNLFGDIISDEAAQLIGSLGFGSSGNIGDDFAVFEPTHGSAPKYAGQYKVNPMATLLATRLMFEWLGEEEKARRLEDALSRVIREGKVKTYDMGGSSTTLEVAEEVARVLG</sequence>
<organism evidence="4 5">
    <name type="scientific">candidate division TA06 bacterium DG_24</name>
    <dbReference type="NCBI Taxonomy" id="1703770"/>
    <lineage>
        <taxon>Bacteria</taxon>
        <taxon>Bacteria division TA06</taxon>
    </lineage>
</organism>
<dbReference type="PATRIC" id="fig|1703770.3.peg.1960"/>
<dbReference type="PANTHER" id="PTHR11835:SF34">
    <property type="entry name" value="ISOCITRATE DEHYDROGENASE [NAD] SUBUNIT ALPHA, MITOCHONDRIAL"/>
    <property type="match status" value="1"/>
</dbReference>
<keyword evidence="2" id="KW-0560">Oxidoreductase</keyword>
<dbReference type="Pfam" id="PF00180">
    <property type="entry name" value="Iso_dh"/>
    <property type="match status" value="1"/>
</dbReference>
<dbReference type="PROSITE" id="PS00470">
    <property type="entry name" value="IDH_IMDH"/>
    <property type="match status" value="1"/>
</dbReference>
<comment type="caution">
    <text evidence="4">The sequence shown here is derived from an EMBL/GenBank/DDBJ whole genome shotgun (WGS) entry which is preliminary data.</text>
</comment>
<dbReference type="AlphaFoldDB" id="A0A0S7WTP2"/>
<dbReference type="GO" id="GO:0000287">
    <property type="term" value="F:magnesium ion binding"/>
    <property type="evidence" value="ECO:0007669"/>
    <property type="project" value="InterPro"/>
</dbReference>
<accession>A0A0S7WTP2</accession>